<keyword evidence="2" id="KW-1185">Reference proteome</keyword>
<dbReference type="EMBL" id="CP015136">
    <property type="protein sequence ID" value="AMY07640.1"/>
    <property type="molecule type" value="Genomic_DNA"/>
</dbReference>
<protein>
    <submittedName>
        <fullName evidence="1">Uncharacterized protein</fullName>
    </submittedName>
</protein>
<dbReference type="AlphaFoldDB" id="A0A143PH84"/>
<evidence type="ECO:0000313" key="2">
    <source>
        <dbReference type="Proteomes" id="UP000076079"/>
    </source>
</evidence>
<name>A0A143PH84_LUTPR</name>
<reference evidence="2" key="2">
    <citation type="submission" date="2016-04" db="EMBL/GenBank/DDBJ databases">
        <title>First Complete Genome Sequence of a Subdivision 6 Acidobacterium.</title>
        <authorList>
            <person name="Huang S."/>
            <person name="Vieira S."/>
            <person name="Bunk B."/>
            <person name="Riedel T."/>
            <person name="Sproeer C."/>
            <person name="Overmann J."/>
        </authorList>
    </citation>
    <scope>NUCLEOTIDE SEQUENCE [LARGE SCALE GENOMIC DNA]</scope>
    <source>
        <strain evidence="2">DSM 100886 HEG_-6_39</strain>
    </source>
</reference>
<evidence type="ECO:0000313" key="1">
    <source>
        <dbReference type="EMBL" id="AMY07640.1"/>
    </source>
</evidence>
<reference evidence="1 2" key="1">
    <citation type="journal article" date="2016" name="Genome Announc.">
        <title>First Complete Genome Sequence of a Subdivision 6 Acidobacterium Strain.</title>
        <authorList>
            <person name="Huang S."/>
            <person name="Vieira S."/>
            <person name="Bunk B."/>
            <person name="Riedel T."/>
            <person name="Sproer C."/>
            <person name="Overmann J."/>
        </authorList>
    </citation>
    <scope>NUCLEOTIDE SEQUENCE [LARGE SCALE GENOMIC DNA]</scope>
    <source>
        <strain evidence="2">DSM 100886 HEG_-6_39</strain>
    </source>
</reference>
<gene>
    <name evidence="1" type="ORF">LuPra_00814</name>
</gene>
<dbReference type="Proteomes" id="UP000076079">
    <property type="component" value="Chromosome"/>
</dbReference>
<dbReference type="KEGG" id="abac:LuPra_00814"/>
<accession>A0A143PH84</accession>
<organism evidence="1 2">
    <name type="scientific">Luteitalea pratensis</name>
    <dbReference type="NCBI Taxonomy" id="1855912"/>
    <lineage>
        <taxon>Bacteria</taxon>
        <taxon>Pseudomonadati</taxon>
        <taxon>Acidobacteriota</taxon>
        <taxon>Vicinamibacteria</taxon>
        <taxon>Vicinamibacterales</taxon>
        <taxon>Vicinamibacteraceae</taxon>
        <taxon>Luteitalea</taxon>
    </lineage>
</organism>
<sequence>MVGVITEGMTQFGHGAREGRLADRLRAPHVVQQVVLRHDLPLPRGQVCEQVHDLRAHLHGPAVLRQPALGWLRQPPAQAEVTSRTHAQHRLLVPRSMPDLGREHPHGLVA</sequence>
<proteinExistence type="predicted"/>